<dbReference type="InterPro" id="IPR003954">
    <property type="entry name" value="RRM_euk-type"/>
</dbReference>
<evidence type="ECO:0000313" key="11">
    <source>
        <dbReference type="Proteomes" id="UP000001876"/>
    </source>
</evidence>
<evidence type="ECO:0000313" key="10">
    <source>
        <dbReference type="EMBL" id="EEH55947.1"/>
    </source>
</evidence>
<dbReference type="GO" id="GO:0009507">
    <property type="term" value="C:chloroplast"/>
    <property type="evidence" value="ECO:0007669"/>
    <property type="project" value="UniProtKB-UniRule"/>
</dbReference>
<dbReference type="SUPFAM" id="SSF54928">
    <property type="entry name" value="RNA-binding domain, RBD"/>
    <property type="match status" value="1"/>
</dbReference>
<evidence type="ECO:0000256" key="2">
    <source>
        <dbReference type="ARBA" id="ARBA00022664"/>
    </source>
</evidence>
<dbReference type="PANTHER" id="PTHR13288">
    <property type="entry name" value="SPLICING FACTOR 45 SPF45"/>
    <property type="match status" value="1"/>
</dbReference>
<feature type="domain" description="RRM" evidence="8">
    <location>
        <begin position="101"/>
        <end position="187"/>
    </location>
</feature>
<dbReference type="AlphaFoldDB" id="C1MWW9"/>
<dbReference type="Pfam" id="PF01585">
    <property type="entry name" value="G-patch"/>
    <property type="match status" value="1"/>
</dbReference>
<dbReference type="STRING" id="564608.C1MWW9"/>
<dbReference type="InterPro" id="IPR000504">
    <property type="entry name" value="RRM_dom"/>
</dbReference>
<dbReference type="GO" id="GO:0043484">
    <property type="term" value="P:regulation of RNA splicing"/>
    <property type="evidence" value="ECO:0007669"/>
    <property type="project" value="UniProtKB-UniRule"/>
</dbReference>
<dbReference type="CDD" id="cd12647">
    <property type="entry name" value="RRM_UHM_SPF45"/>
    <property type="match status" value="1"/>
</dbReference>
<dbReference type="GeneID" id="9685158"/>
<dbReference type="PIRSF" id="PIRSF031066">
    <property type="entry name" value="Splicing_factor_SPF45"/>
    <property type="match status" value="1"/>
</dbReference>
<feature type="region of interest" description="Disordered" evidence="7">
    <location>
        <begin position="75"/>
        <end position="98"/>
    </location>
</feature>
<protein>
    <submittedName>
        <fullName evidence="10">Predicted protein</fullName>
    </submittedName>
</protein>
<dbReference type="GO" id="GO:0003723">
    <property type="term" value="F:RNA binding"/>
    <property type="evidence" value="ECO:0007669"/>
    <property type="project" value="UniProtKB-UniRule"/>
</dbReference>
<dbReference type="PROSITE" id="PS50102">
    <property type="entry name" value="RRM"/>
    <property type="match status" value="1"/>
</dbReference>
<dbReference type="SMART" id="SM00361">
    <property type="entry name" value="RRM_1"/>
    <property type="match status" value="1"/>
</dbReference>
<sequence length="206" mass="21745">MMMKMGWKEGQGLGKSDQGMTTPLMAEKRGAKHGVIVNAPEMFFATGSDDEKAGLGGGSGVVDATRTLLGAPKFVSSGATEGGDGDAVGASPPPARGPPSKVLLLRNMIGPGEVDEDLEDEVAEECEKHGAVHRVMIFEVTESGYDPREAVRIFVEFTKPEDAAKCANEMDGRFFGGRTVAASHYDEGLFEANELGPQPGERAIES</sequence>
<dbReference type="InterPro" id="IPR040052">
    <property type="entry name" value="RBM17"/>
</dbReference>
<dbReference type="InterPro" id="IPR000467">
    <property type="entry name" value="G_patch_dom"/>
</dbReference>
<dbReference type="InterPro" id="IPR034653">
    <property type="entry name" value="SPF45_RRM"/>
</dbReference>
<dbReference type="KEGG" id="mpp:MICPUCDRAFT_18704"/>
<dbReference type="InterPro" id="IPR012677">
    <property type="entry name" value="Nucleotide-bd_a/b_plait_sf"/>
</dbReference>
<dbReference type="InterPro" id="IPR035979">
    <property type="entry name" value="RBD_domain_sf"/>
</dbReference>
<accession>C1MWW9</accession>
<dbReference type="PROSITE" id="PS50174">
    <property type="entry name" value="G_PATCH"/>
    <property type="match status" value="1"/>
</dbReference>
<evidence type="ECO:0000256" key="5">
    <source>
        <dbReference type="ARBA" id="ARBA00023242"/>
    </source>
</evidence>
<dbReference type="SMART" id="SM00360">
    <property type="entry name" value="RRM"/>
    <property type="match status" value="1"/>
</dbReference>
<dbReference type="EMBL" id="GG663741">
    <property type="protein sequence ID" value="EEH55947.1"/>
    <property type="molecule type" value="Genomic_DNA"/>
</dbReference>
<comment type="subcellular location">
    <subcellularLocation>
        <location evidence="1">Nucleus</location>
    </subcellularLocation>
</comment>
<dbReference type="OMA" id="CANEMDG"/>
<evidence type="ECO:0000259" key="9">
    <source>
        <dbReference type="PROSITE" id="PS50174"/>
    </source>
</evidence>
<evidence type="ECO:0000256" key="6">
    <source>
        <dbReference type="PIRNR" id="PIRNR031066"/>
    </source>
</evidence>
<proteinExistence type="predicted"/>
<evidence type="ECO:0000256" key="1">
    <source>
        <dbReference type="ARBA" id="ARBA00004123"/>
    </source>
</evidence>
<keyword evidence="5" id="KW-0539">Nucleus</keyword>
<evidence type="ECO:0000256" key="7">
    <source>
        <dbReference type="SAM" id="MobiDB-lite"/>
    </source>
</evidence>
<dbReference type="OrthoDB" id="5411533at2759"/>
<feature type="domain" description="G-patch" evidence="9">
    <location>
        <begin position="1"/>
        <end position="40"/>
    </location>
</feature>
<keyword evidence="3 6" id="KW-0694">RNA-binding</keyword>
<evidence type="ECO:0000259" key="8">
    <source>
        <dbReference type="PROSITE" id="PS50102"/>
    </source>
</evidence>
<keyword evidence="4 6" id="KW-0508">mRNA splicing</keyword>
<organism evidence="11">
    <name type="scientific">Micromonas pusilla (strain CCMP1545)</name>
    <name type="common">Picoplanktonic green alga</name>
    <dbReference type="NCBI Taxonomy" id="564608"/>
    <lineage>
        <taxon>Eukaryota</taxon>
        <taxon>Viridiplantae</taxon>
        <taxon>Chlorophyta</taxon>
        <taxon>Mamiellophyceae</taxon>
        <taxon>Mamiellales</taxon>
        <taxon>Mamiellaceae</taxon>
        <taxon>Micromonas</taxon>
    </lineage>
</organism>
<dbReference type="eggNOG" id="KOG1996">
    <property type="taxonomic scope" value="Eukaryota"/>
</dbReference>
<dbReference type="RefSeq" id="XP_003059995.1">
    <property type="nucleotide sequence ID" value="XM_003059949.1"/>
</dbReference>
<dbReference type="GO" id="GO:0071011">
    <property type="term" value="C:precatalytic spliceosome"/>
    <property type="evidence" value="ECO:0007669"/>
    <property type="project" value="TreeGrafter"/>
</dbReference>
<dbReference type="GO" id="GO:0045292">
    <property type="term" value="P:mRNA cis splicing, via spliceosome"/>
    <property type="evidence" value="ECO:0007669"/>
    <property type="project" value="UniProtKB-UniRule"/>
</dbReference>
<gene>
    <name evidence="10" type="ORF">MICPUCDRAFT_18704</name>
</gene>
<dbReference type="Gene3D" id="3.30.70.330">
    <property type="match status" value="1"/>
</dbReference>
<keyword evidence="2 6" id="KW-0507">mRNA processing</keyword>
<dbReference type="Proteomes" id="UP000001876">
    <property type="component" value="Unassembled WGS sequence"/>
</dbReference>
<name>C1MWW9_MICPC</name>
<dbReference type="Pfam" id="PF00076">
    <property type="entry name" value="RRM_1"/>
    <property type="match status" value="1"/>
</dbReference>
<evidence type="ECO:0000256" key="3">
    <source>
        <dbReference type="ARBA" id="ARBA00022884"/>
    </source>
</evidence>
<keyword evidence="11" id="KW-1185">Reference proteome</keyword>
<evidence type="ECO:0000256" key="4">
    <source>
        <dbReference type="ARBA" id="ARBA00023187"/>
    </source>
</evidence>
<reference evidence="10 11" key="1">
    <citation type="journal article" date="2009" name="Science">
        <title>Green evolution and dynamic adaptations revealed by genomes of the marine picoeukaryotes Micromonas.</title>
        <authorList>
            <person name="Worden A.Z."/>
            <person name="Lee J.H."/>
            <person name="Mock T."/>
            <person name="Rouze P."/>
            <person name="Simmons M.P."/>
            <person name="Aerts A.L."/>
            <person name="Allen A.E."/>
            <person name="Cuvelier M.L."/>
            <person name="Derelle E."/>
            <person name="Everett M.V."/>
            <person name="Foulon E."/>
            <person name="Grimwood J."/>
            <person name="Gundlach H."/>
            <person name="Henrissat B."/>
            <person name="Napoli C."/>
            <person name="McDonald S.M."/>
            <person name="Parker M.S."/>
            <person name="Rombauts S."/>
            <person name="Salamov A."/>
            <person name="Von Dassow P."/>
            <person name="Badger J.H."/>
            <person name="Coutinho P.M."/>
            <person name="Demir E."/>
            <person name="Dubchak I."/>
            <person name="Gentemann C."/>
            <person name="Eikrem W."/>
            <person name="Gready J.E."/>
            <person name="John U."/>
            <person name="Lanier W."/>
            <person name="Lindquist E.A."/>
            <person name="Lucas S."/>
            <person name="Mayer K.F."/>
            <person name="Moreau H."/>
            <person name="Not F."/>
            <person name="Otillar R."/>
            <person name="Panaud O."/>
            <person name="Pangilinan J."/>
            <person name="Paulsen I."/>
            <person name="Piegu B."/>
            <person name="Poliakov A."/>
            <person name="Robbens S."/>
            <person name="Schmutz J."/>
            <person name="Toulza E."/>
            <person name="Wyss T."/>
            <person name="Zelensky A."/>
            <person name="Zhou K."/>
            <person name="Armbrust E.V."/>
            <person name="Bhattacharya D."/>
            <person name="Goodenough U.W."/>
            <person name="Van de Peer Y."/>
            <person name="Grigoriev I.V."/>
        </authorList>
    </citation>
    <scope>NUCLEOTIDE SEQUENCE [LARGE SCALE GENOMIC DNA]</scope>
    <source>
        <strain evidence="10 11">CCMP1545</strain>
    </source>
</reference>
<dbReference type="SMART" id="SM00443">
    <property type="entry name" value="G_patch"/>
    <property type="match status" value="1"/>
</dbReference>
<dbReference type="PANTHER" id="PTHR13288:SF8">
    <property type="entry name" value="SPLICING FACTOR 45"/>
    <property type="match status" value="1"/>
</dbReference>
<dbReference type="FunFam" id="3.30.70.330:FF:000382">
    <property type="entry name" value="G-patch domain-containing protein"/>
    <property type="match status" value="1"/>
</dbReference>
<feature type="region of interest" description="Disordered" evidence="7">
    <location>
        <begin position="1"/>
        <end position="20"/>
    </location>
</feature>